<keyword evidence="2" id="KW-1185">Reference proteome</keyword>
<dbReference type="SUPFAM" id="SSF56801">
    <property type="entry name" value="Acetyl-CoA synthetase-like"/>
    <property type="match status" value="1"/>
</dbReference>
<gene>
    <name evidence="1" type="ORF">Q5722_03800</name>
</gene>
<dbReference type="RefSeq" id="WP_305026883.1">
    <property type="nucleotide sequence ID" value="NZ_JAUQTA010000001.1"/>
</dbReference>
<protein>
    <submittedName>
        <fullName evidence="1">TIGR03089 family protein</fullName>
    </submittedName>
</protein>
<sequence>MSPAAPTTFAGLLGQILRGEPGRPLVTFYDDATGERVELSGTTYANWVAKTSSLLVEELDIERGSRVLVDLPTHWLVPVVMGAVWNVGAEVTGDASDADLVVCGPLRSRLEAYADGPAPVLASALLPLGVRFREPLPAGVHDFGVEVWSQPDAFVPWDPADGTEGLWHGATWSELPLDGPWAGERLLTTANPLAEPAVLLQPLVHGGSVVLWRNPDPRRHEVLRTQERVTAEHLVTVEQ</sequence>
<accession>A0ABT9AY38</accession>
<dbReference type="NCBIfam" id="TIGR03089">
    <property type="entry name" value="TIGR03089 family protein"/>
    <property type="match status" value="1"/>
</dbReference>
<dbReference type="InterPro" id="IPR017523">
    <property type="entry name" value="Rv3268"/>
</dbReference>
<dbReference type="EMBL" id="JAUQTA010000001">
    <property type="protein sequence ID" value="MDO7867486.1"/>
    <property type="molecule type" value="Genomic_DNA"/>
</dbReference>
<reference evidence="1 2" key="1">
    <citation type="submission" date="2023-07" db="EMBL/GenBank/DDBJ databases">
        <title>Nocardioides sp. nov WY-20 isolated from soil.</title>
        <authorList>
            <person name="Liu B."/>
            <person name="Wan Y."/>
        </authorList>
    </citation>
    <scope>NUCLEOTIDE SEQUENCE [LARGE SCALE GENOMIC DNA]</scope>
    <source>
        <strain evidence="1 2">WY-20</strain>
    </source>
</reference>
<evidence type="ECO:0000313" key="1">
    <source>
        <dbReference type="EMBL" id="MDO7867486.1"/>
    </source>
</evidence>
<proteinExistence type="predicted"/>
<organism evidence="1 2">
    <name type="scientific">Nocardioides jiangxiensis</name>
    <dbReference type="NCBI Taxonomy" id="3064524"/>
    <lineage>
        <taxon>Bacteria</taxon>
        <taxon>Bacillati</taxon>
        <taxon>Actinomycetota</taxon>
        <taxon>Actinomycetes</taxon>
        <taxon>Propionibacteriales</taxon>
        <taxon>Nocardioidaceae</taxon>
        <taxon>Nocardioides</taxon>
    </lineage>
</organism>
<dbReference type="Proteomes" id="UP001233314">
    <property type="component" value="Unassembled WGS sequence"/>
</dbReference>
<evidence type="ECO:0000313" key="2">
    <source>
        <dbReference type="Proteomes" id="UP001233314"/>
    </source>
</evidence>
<name>A0ABT9AY38_9ACTN</name>
<comment type="caution">
    <text evidence="1">The sequence shown here is derived from an EMBL/GenBank/DDBJ whole genome shotgun (WGS) entry which is preliminary data.</text>
</comment>